<sequence length="277" mass="31026">MYAMLPLLDRLELDGSIHDKEDAFQLESLISIRLHGEVVTASCHQAADVIASWFIEKEGPPSFIESDYFVFPATPNWISLEFGDVEFGRKSGYGESSDAFSELMPMLEDRNGPLSEKQTRRLKMVIKKDPGVLGIAWELGPDQSPEEHRLPNRRMLLHQAAAGPARDKRLVEWMVQMGALRYQPSHIRHPPAPGTLRKGVIRSQLCNQLAVHSAAVAGMVDVVRVLLGADHFRDLNTVTFHTKESLAHLAVKRGQRKVYDLLAWLGADMLRQDGNGK</sequence>
<dbReference type="InterPro" id="IPR036770">
    <property type="entry name" value="Ankyrin_rpt-contain_sf"/>
</dbReference>
<accession>A0A8K1CKR1</accession>
<gene>
    <name evidence="1" type="ORF">Poli38472_013082</name>
</gene>
<keyword evidence="2" id="KW-1185">Reference proteome</keyword>
<dbReference type="SUPFAM" id="SSF48403">
    <property type="entry name" value="Ankyrin repeat"/>
    <property type="match status" value="1"/>
</dbReference>
<name>A0A8K1CKR1_PYTOL</name>
<evidence type="ECO:0000313" key="1">
    <source>
        <dbReference type="EMBL" id="TMW64460.1"/>
    </source>
</evidence>
<reference evidence="1" key="1">
    <citation type="submission" date="2019-03" db="EMBL/GenBank/DDBJ databases">
        <title>Long read genome sequence of the mycoparasitic Pythium oligandrum ATCC 38472 isolated from sugarbeet rhizosphere.</title>
        <authorList>
            <person name="Gaulin E."/>
        </authorList>
    </citation>
    <scope>NUCLEOTIDE SEQUENCE</scope>
    <source>
        <strain evidence="1">ATCC 38472_TT</strain>
    </source>
</reference>
<organism evidence="1 2">
    <name type="scientific">Pythium oligandrum</name>
    <name type="common">Mycoparasitic fungus</name>
    <dbReference type="NCBI Taxonomy" id="41045"/>
    <lineage>
        <taxon>Eukaryota</taxon>
        <taxon>Sar</taxon>
        <taxon>Stramenopiles</taxon>
        <taxon>Oomycota</taxon>
        <taxon>Peronosporomycetes</taxon>
        <taxon>Pythiales</taxon>
        <taxon>Pythiaceae</taxon>
        <taxon>Pythium</taxon>
    </lineage>
</organism>
<dbReference type="OrthoDB" id="111500at2759"/>
<dbReference type="Gene3D" id="1.25.40.20">
    <property type="entry name" value="Ankyrin repeat-containing domain"/>
    <property type="match status" value="1"/>
</dbReference>
<proteinExistence type="predicted"/>
<dbReference type="AlphaFoldDB" id="A0A8K1CKR1"/>
<dbReference type="Proteomes" id="UP000794436">
    <property type="component" value="Unassembled WGS sequence"/>
</dbReference>
<comment type="caution">
    <text evidence="1">The sequence shown here is derived from an EMBL/GenBank/DDBJ whole genome shotgun (WGS) entry which is preliminary data.</text>
</comment>
<evidence type="ECO:0000313" key="2">
    <source>
        <dbReference type="Proteomes" id="UP000794436"/>
    </source>
</evidence>
<dbReference type="EMBL" id="SPLM01000040">
    <property type="protein sequence ID" value="TMW64460.1"/>
    <property type="molecule type" value="Genomic_DNA"/>
</dbReference>
<protein>
    <submittedName>
        <fullName evidence="1">Uncharacterized protein</fullName>
    </submittedName>
</protein>